<proteinExistence type="predicted"/>
<dbReference type="RefSeq" id="WP_120319639.1">
    <property type="nucleotide sequence ID" value="NZ_BONH01000005.1"/>
</dbReference>
<name>A0A8J3KCU9_9ACTN</name>
<evidence type="ECO:0000313" key="2">
    <source>
        <dbReference type="EMBL" id="GIF96713.1"/>
    </source>
</evidence>
<organism evidence="2 3">
    <name type="scientific">Catellatospora citrea</name>
    <dbReference type="NCBI Taxonomy" id="53366"/>
    <lineage>
        <taxon>Bacteria</taxon>
        <taxon>Bacillati</taxon>
        <taxon>Actinomycetota</taxon>
        <taxon>Actinomycetes</taxon>
        <taxon>Micromonosporales</taxon>
        <taxon>Micromonosporaceae</taxon>
        <taxon>Catellatospora</taxon>
    </lineage>
</organism>
<accession>A0A8J3KCU9</accession>
<reference evidence="2 3" key="1">
    <citation type="submission" date="2021-01" db="EMBL/GenBank/DDBJ databases">
        <title>Whole genome shotgun sequence of Catellatospora citrea NBRC 14495.</title>
        <authorList>
            <person name="Komaki H."/>
            <person name="Tamura T."/>
        </authorList>
    </citation>
    <scope>NUCLEOTIDE SEQUENCE [LARGE SCALE GENOMIC DNA]</scope>
    <source>
        <strain evidence="2 3">NBRC 14495</strain>
    </source>
</reference>
<feature type="chain" id="PRO_5035291475" description="Subtilisin inhibitor-like" evidence="1">
    <location>
        <begin position="32"/>
        <end position="149"/>
    </location>
</feature>
<dbReference type="AlphaFoldDB" id="A0A8J3KCU9"/>
<gene>
    <name evidence="2" type="ORF">Cci01nite_18070</name>
</gene>
<keyword evidence="1" id="KW-0732">Signal</keyword>
<dbReference type="Proteomes" id="UP000659904">
    <property type="component" value="Unassembled WGS sequence"/>
</dbReference>
<keyword evidence="3" id="KW-1185">Reference proteome</keyword>
<comment type="caution">
    <text evidence="2">The sequence shown here is derived from an EMBL/GenBank/DDBJ whole genome shotgun (WGS) entry which is preliminary data.</text>
</comment>
<evidence type="ECO:0008006" key="4">
    <source>
        <dbReference type="Google" id="ProtNLM"/>
    </source>
</evidence>
<evidence type="ECO:0000313" key="3">
    <source>
        <dbReference type="Proteomes" id="UP000659904"/>
    </source>
</evidence>
<feature type="signal peptide" evidence="1">
    <location>
        <begin position="1"/>
        <end position="31"/>
    </location>
</feature>
<dbReference type="EMBL" id="BONH01000005">
    <property type="protein sequence ID" value="GIF96713.1"/>
    <property type="molecule type" value="Genomic_DNA"/>
</dbReference>
<protein>
    <recommendedName>
        <fullName evidence="4">Subtilisin inhibitor-like</fullName>
    </recommendedName>
</protein>
<evidence type="ECO:0000256" key="1">
    <source>
        <dbReference type="SAM" id="SignalP"/>
    </source>
</evidence>
<sequence>MHRVSKWLRIFTVSALTIVGFVTGATGPAAAGDPPSSVSPATLQAVCKTLGGAYAEDRTSYSCDFTDSVILCREDRCGYASRLENPPLRDECEYAEGIFHDLGIRVYLCELLEIVITVDCTKPWDWWSDQPMSLCAVEFSPHDKRIRVR</sequence>